<evidence type="ECO:0000313" key="7">
    <source>
        <dbReference type="Proteomes" id="UP001075354"/>
    </source>
</evidence>
<comment type="similarity">
    <text evidence="5">Belongs to the class I-like SAM-binding methyltransferase superfamily. EFM5 family.</text>
</comment>
<dbReference type="GO" id="GO:0032259">
    <property type="term" value="P:methylation"/>
    <property type="evidence" value="ECO:0007669"/>
    <property type="project" value="UniProtKB-KW"/>
</dbReference>
<gene>
    <name evidence="6" type="ORF">ONE63_003016</name>
</gene>
<dbReference type="EMBL" id="JAPTSV010000013">
    <property type="protein sequence ID" value="KAJ1521340.1"/>
    <property type="molecule type" value="Genomic_DNA"/>
</dbReference>
<dbReference type="AlphaFoldDB" id="A0AAV7XD08"/>
<dbReference type="InterPro" id="IPR019369">
    <property type="entry name" value="Efm5/EEF1AKMT1"/>
</dbReference>
<evidence type="ECO:0000256" key="3">
    <source>
        <dbReference type="ARBA" id="ARBA00022603"/>
    </source>
</evidence>
<dbReference type="PANTHER" id="PTHR13200:SF0">
    <property type="entry name" value="EEF1A LYSINE METHYLTRANSFERASE 1"/>
    <property type="match status" value="1"/>
</dbReference>
<dbReference type="PROSITE" id="PS00092">
    <property type="entry name" value="N6_MTASE"/>
    <property type="match status" value="1"/>
</dbReference>
<dbReference type="HAMAP" id="MF_03187">
    <property type="entry name" value="Methyltr_EFM5"/>
    <property type="match status" value="1"/>
</dbReference>
<keyword evidence="3 5" id="KW-0489">Methyltransferase</keyword>
<dbReference type="Pfam" id="PF10237">
    <property type="entry name" value="N6-adenineMlase"/>
    <property type="match status" value="1"/>
</dbReference>
<dbReference type="GO" id="GO:0005737">
    <property type="term" value="C:cytoplasm"/>
    <property type="evidence" value="ECO:0007669"/>
    <property type="project" value="UniProtKB-SubCell"/>
</dbReference>
<evidence type="ECO:0000256" key="4">
    <source>
        <dbReference type="ARBA" id="ARBA00022679"/>
    </source>
</evidence>
<dbReference type="GO" id="GO:0016279">
    <property type="term" value="F:protein-lysine N-methyltransferase activity"/>
    <property type="evidence" value="ECO:0007669"/>
    <property type="project" value="UniProtKB-UniRule"/>
</dbReference>
<comment type="function">
    <text evidence="5">S-adenosyl-L-methionine-dependent protein-lysine N-methyltransferase that methylates elongation factor 1-alpha.</text>
</comment>
<evidence type="ECO:0000256" key="2">
    <source>
        <dbReference type="ARBA" id="ARBA00022490"/>
    </source>
</evidence>
<keyword evidence="7" id="KW-1185">Reference proteome</keyword>
<dbReference type="GO" id="GO:0003676">
    <property type="term" value="F:nucleic acid binding"/>
    <property type="evidence" value="ECO:0007669"/>
    <property type="project" value="InterPro"/>
</dbReference>
<dbReference type="Gene3D" id="3.40.50.150">
    <property type="entry name" value="Vaccinia Virus protein VP39"/>
    <property type="match status" value="1"/>
</dbReference>
<proteinExistence type="inferred from homology"/>
<dbReference type="InterPro" id="IPR041370">
    <property type="entry name" value="Mlase_EEF1AKMT1/ZCCHC4"/>
</dbReference>
<dbReference type="EC" id="2.1.1.-" evidence="5"/>
<dbReference type="InterPro" id="IPR002052">
    <property type="entry name" value="DNA_methylase_N6_adenine_CS"/>
</dbReference>
<dbReference type="InterPro" id="IPR029063">
    <property type="entry name" value="SAM-dependent_MTases_sf"/>
</dbReference>
<keyword evidence="4 5" id="KW-0808">Transferase</keyword>
<protein>
    <recommendedName>
        <fullName evidence="5">Protein-lysine N-methyltransferase ONE63_003016</fullName>
        <ecNumber evidence="5">2.1.1.-</ecNumber>
    </recommendedName>
</protein>
<keyword evidence="2 5" id="KW-0963">Cytoplasm</keyword>
<sequence length="222" mass="24947">MADSDPDDEVPALPADTLAILQQFQQEQLERQRQLEALENGGPAQDAGAADIEIQEDWQLSQFWYDDHTASTLAKEALRCAGDKGRIALVSCPTLYKPLLRLKGPECTVKLLEFDKRFSVYGENFTFYDYNTPTELPEDLTRSFDVVVADPPFLSPECLSKVALTIQLLSRGKIILCTGAVMQQLAESLLHLRKCQFVPHHKNNLGNEFACYANYELDSFLS</sequence>
<accession>A0AAV7XD08</accession>
<comment type="caution">
    <text evidence="6">The sequence shown here is derived from an EMBL/GenBank/DDBJ whole genome shotgun (WGS) entry which is preliminary data.</text>
</comment>
<comment type="subcellular location">
    <subcellularLocation>
        <location evidence="1 5">Cytoplasm</location>
    </subcellularLocation>
</comment>
<dbReference type="PANTHER" id="PTHR13200">
    <property type="entry name" value="EEF1A LYSINE METHYLTRANSFERASE 1"/>
    <property type="match status" value="1"/>
</dbReference>
<evidence type="ECO:0000256" key="1">
    <source>
        <dbReference type="ARBA" id="ARBA00004496"/>
    </source>
</evidence>
<dbReference type="Proteomes" id="UP001075354">
    <property type="component" value="Chromosome 13"/>
</dbReference>
<name>A0AAV7XD08_9NEOP</name>
<evidence type="ECO:0000256" key="5">
    <source>
        <dbReference type="HAMAP-Rule" id="MF_03187"/>
    </source>
</evidence>
<evidence type="ECO:0000313" key="6">
    <source>
        <dbReference type="EMBL" id="KAJ1521340.1"/>
    </source>
</evidence>
<reference evidence="6" key="1">
    <citation type="submission" date="2022-12" db="EMBL/GenBank/DDBJ databases">
        <title>Chromosome-level genome assembly of the bean flower thrips Megalurothrips usitatus.</title>
        <authorList>
            <person name="Ma L."/>
            <person name="Liu Q."/>
            <person name="Li H."/>
            <person name="Cai W."/>
        </authorList>
    </citation>
    <scope>NUCLEOTIDE SEQUENCE</scope>
    <source>
        <strain evidence="6">Cailab_2022a</strain>
    </source>
</reference>
<organism evidence="6 7">
    <name type="scientific">Megalurothrips usitatus</name>
    <name type="common">bean blossom thrips</name>
    <dbReference type="NCBI Taxonomy" id="439358"/>
    <lineage>
        <taxon>Eukaryota</taxon>
        <taxon>Metazoa</taxon>
        <taxon>Ecdysozoa</taxon>
        <taxon>Arthropoda</taxon>
        <taxon>Hexapoda</taxon>
        <taxon>Insecta</taxon>
        <taxon>Pterygota</taxon>
        <taxon>Neoptera</taxon>
        <taxon>Paraneoptera</taxon>
        <taxon>Thysanoptera</taxon>
        <taxon>Terebrantia</taxon>
        <taxon>Thripoidea</taxon>
        <taxon>Thripidae</taxon>
        <taxon>Megalurothrips</taxon>
    </lineage>
</organism>